<reference evidence="2 3" key="1">
    <citation type="submission" date="2016-10" db="EMBL/GenBank/DDBJ databases">
        <authorList>
            <person name="de Groot N.N."/>
        </authorList>
    </citation>
    <scope>NUCLEOTIDE SEQUENCE [LARGE SCALE GENOMIC DNA]</scope>
    <source>
        <strain evidence="2 3">CGMCC 1.6502</strain>
    </source>
</reference>
<dbReference type="AlphaFoldDB" id="A0A1G8YTB7"/>
<dbReference type="RefSeq" id="WP_093213221.1">
    <property type="nucleotide sequence ID" value="NZ_FNFL01000002.1"/>
</dbReference>
<dbReference type="STRING" id="407036.SAMN05216243_1817"/>
<name>A0A1G8YTB7_9BACI</name>
<protein>
    <recommendedName>
        <fullName evidence="1">N-acetyltransferase domain-containing protein</fullName>
    </recommendedName>
</protein>
<keyword evidence="3" id="KW-1185">Reference proteome</keyword>
<dbReference type="PROSITE" id="PS51186">
    <property type="entry name" value="GNAT"/>
    <property type="match status" value="1"/>
</dbReference>
<dbReference type="EMBL" id="FNFL01000002">
    <property type="protein sequence ID" value="SDK06048.1"/>
    <property type="molecule type" value="Genomic_DNA"/>
</dbReference>
<dbReference type="Pfam" id="PF00583">
    <property type="entry name" value="Acetyltransf_1"/>
    <property type="match status" value="1"/>
</dbReference>
<proteinExistence type="predicted"/>
<organism evidence="2 3">
    <name type="scientific">Sediminibacillus albus</name>
    <dbReference type="NCBI Taxonomy" id="407036"/>
    <lineage>
        <taxon>Bacteria</taxon>
        <taxon>Bacillati</taxon>
        <taxon>Bacillota</taxon>
        <taxon>Bacilli</taxon>
        <taxon>Bacillales</taxon>
        <taxon>Bacillaceae</taxon>
        <taxon>Sediminibacillus</taxon>
    </lineage>
</organism>
<dbReference type="InterPro" id="IPR016181">
    <property type="entry name" value="Acyl_CoA_acyltransferase"/>
</dbReference>
<dbReference type="Proteomes" id="UP000198694">
    <property type="component" value="Unassembled WGS sequence"/>
</dbReference>
<evidence type="ECO:0000313" key="3">
    <source>
        <dbReference type="Proteomes" id="UP000198694"/>
    </source>
</evidence>
<dbReference type="InterPro" id="IPR000182">
    <property type="entry name" value="GNAT_dom"/>
</dbReference>
<dbReference type="GO" id="GO:0016747">
    <property type="term" value="F:acyltransferase activity, transferring groups other than amino-acyl groups"/>
    <property type="evidence" value="ECO:0007669"/>
    <property type="project" value="InterPro"/>
</dbReference>
<gene>
    <name evidence="2" type="ORF">SAMN05216243_1817</name>
</gene>
<feature type="domain" description="N-acetyltransferase" evidence="1">
    <location>
        <begin position="8"/>
        <end position="172"/>
    </location>
</feature>
<evidence type="ECO:0000313" key="2">
    <source>
        <dbReference type="EMBL" id="SDK06048.1"/>
    </source>
</evidence>
<sequence length="287" mass="33020">MTLPQGLLQIRRLNMEDWDTVKQMKTNIEDDYVVNIFPDLVSSSSQVLYGMFSDNQLLAIAGYSVFPGGLAMLGRLRSDSRFLSKGHATELLGYIITELKKQPDIIWVGANTNEQNQPARRVLEKLQLSIVTKLHSLPVAHPEFINGTAGSLWAPVDSRKEKRALLESLTENAINSFPYECYYPLPLTQQLITDEYLDSSAFYQNHDGSRFLSIKTDRKREWYGQVKYFWNDHFEQPGFWETAFHYAKKSPVDPKIWMDFSEVGFSNIPDKRAFTVADAWVLYGSWI</sequence>
<dbReference type="OrthoDB" id="2423856at2"/>
<dbReference type="SUPFAM" id="SSF55729">
    <property type="entry name" value="Acyl-CoA N-acyltransferases (Nat)"/>
    <property type="match status" value="1"/>
</dbReference>
<evidence type="ECO:0000259" key="1">
    <source>
        <dbReference type="PROSITE" id="PS51186"/>
    </source>
</evidence>
<accession>A0A1G8YTB7</accession>
<dbReference type="Gene3D" id="3.40.630.30">
    <property type="match status" value="1"/>
</dbReference>